<organism evidence="1 2">
    <name type="scientific">bacterium (Candidatus Ratteibacteria) CG15_BIG_FIL_POST_REV_8_21_14_020_41_12</name>
    <dbReference type="NCBI Taxonomy" id="2014291"/>
    <lineage>
        <taxon>Bacteria</taxon>
        <taxon>Candidatus Ratteibacteria</taxon>
    </lineage>
</organism>
<dbReference type="InterPro" id="IPR038071">
    <property type="entry name" value="UROD/MetE-like_sf"/>
</dbReference>
<feature type="non-terminal residue" evidence="1">
    <location>
        <position position="1"/>
    </location>
</feature>
<evidence type="ECO:0000313" key="2">
    <source>
        <dbReference type="Proteomes" id="UP000230025"/>
    </source>
</evidence>
<dbReference type="AlphaFoldDB" id="A0A2M7H086"/>
<dbReference type="Gene3D" id="3.20.20.210">
    <property type="match status" value="1"/>
</dbReference>
<dbReference type="Proteomes" id="UP000230025">
    <property type="component" value="Unassembled WGS sequence"/>
</dbReference>
<evidence type="ECO:0000313" key="1">
    <source>
        <dbReference type="EMBL" id="PIW34139.1"/>
    </source>
</evidence>
<reference evidence="2" key="1">
    <citation type="submission" date="2017-09" db="EMBL/GenBank/DDBJ databases">
        <title>Depth-based differentiation of microbial function through sediment-hosted aquifers and enrichment of novel symbionts in the deep terrestrial subsurface.</title>
        <authorList>
            <person name="Probst A.J."/>
            <person name="Ladd B."/>
            <person name="Jarett J.K."/>
            <person name="Geller-Mcgrath D.E."/>
            <person name="Sieber C.M.K."/>
            <person name="Emerson J.B."/>
            <person name="Anantharaman K."/>
            <person name="Thomas B.C."/>
            <person name="Malmstrom R."/>
            <person name="Stieglmeier M."/>
            <person name="Klingl A."/>
            <person name="Woyke T."/>
            <person name="Ryan C.M."/>
            <person name="Banfield J.F."/>
        </authorList>
    </citation>
    <scope>NUCLEOTIDE SEQUENCE [LARGE SCALE GENOMIC DNA]</scope>
</reference>
<dbReference type="SUPFAM" id="SSF51726">
    <property type="entry name" value="UROD/MetE-like"/>
    <property type="match status" value="1"/>
</dbReference>
<dbReference type="EMBL" id="PFFY01000039">
    <property type="protein sequence ID" value="PIW34139.1"/>
    <property type="molecule type" value="Genomic_DNA"/>
</dbReference>
<protein>
    <submittedName>
        <fullName evidence="1">Uncharacterized protein</fullName>
    </submittedName>
</protein>
<proteinExistence type="predicted"/>
<gene>
    <name evidence="1" type="ORF">COW28_00820</name>
</gene>
<accession>A0A2M7H086</accession>
<comment type="caution">
    <text evidence="1">The sequence shown here is derived from an EMBL/GenBank/DDBJ whole genome shotgun (WGS) entry which is preliminary data.</text>
</comment>
<sequence length="248" mass="28310">NPISEKGLIPRAKEYMNFFKKRLNGKASVYLSDTQGPFDLAHLIRGDEIFTDFYDDPGFVRHLMELSTYVYIEATKYLKRVIDEPLNAGYHSNSLYMEGCGVRCCEDTTTLLSPEIVKEFVVPYIKKALSPFEGGWVHFCGKGNHLLDIFLEIPEVKGINFGNPENYDPAEILPKLESKGKVYYGSFPRKEKEGTEEYFARLLKPLHKKGTLLLVFNLPEGEGSPSVLSLWHSVQDKMFGRNDSQRKI</sequence>
<name>A0A2M7H086_9BACT</name>